<dbReference type="Pfam" id="PF13604">
    <property type="entry name" value="AAA_30"/>
    <property type="match status" value="1"/>
</dbReference>
<organism evidence="3 4">
    <name type="scientific">Nocardioides glacieisoli</name>
    <dbReference type="NCBI Taxonomy" id="1168730"/>
    <lineage>
        <taxon>Bacteria</taxon>
        <taxon>Bacillati</taxon>
        <taxon>Actinomycetota</taxon>
        <taxon>Actinomycetes</taxon>
        <taxon>Propionibacteriales</taxon>
        <taxon>Nocardioidaceae</taxon>
        <taxon>Nocardioides</taxon>
    </lineage>
</organism>
<feature type="compositionally biased region" description="Polar residues" evidence="1">
    <location>
        <begin position="1238"/>
        <end position="1250"/>
    </location>
</feature>
<dbReference type="OrthoDB" id="4524286at2"/>
<keyword evidence="4" id="KW-1185">Reference proteome</keyword>
<evidence type="ECO:0000313" key="4">
    <source>
        <dbReference type="Proteomes" id="UP000291838"/>
    </source>
</evidence>
<feature type="domain" description="TrwC relaxase" evidence="2">
    <location>
        <begin position="67"/>
        <end position="446"/>
    </location>
</feature>
<evidence type="ECO:0000256" key="1">
    <source>
        <dbReference type="SAM" id="MobiDB-lite"/>
    </source>
</evidence>
<dbReference type="RefSeq" id="WP_129478474.1">
    <property type="nucleotide sequence ID" value="NZ_SDWS01000009.1"/>
</dbReference>
<protein>
    <submittedName>
        <fullName evidence="3">DNA primase</fullName>
    </submittedName>
</protein>
<dbReference type="InterPro" id="IPR014862">
    <property type="entry name" value="TrwC"/>
</dbReference>
<dbReference type="Gene3D" id="2.30.30.940">
    <property type="match status" value="1"/>
</dbReference>
<dbReference type="AlphaFoldDB" id="A0A4Q2RMJ1"/>
<evidence type="ECO:0000259" key="2">
    <source>
        <dbReference type="Pfam" id="PF08751"/>
    </source>
</evidence>
<evidence type="ECO:0000313" key="3">
    <source>
        <dbReference type="EMBL" id="RYB89064.1"/>
    </source>
</evidence>
<gene>
    <name evidence="3" type="ORF">EUA06_18370</name>
</gene>
<dbReference type="SUPFAM" id="SSF55464">
    <property type="entry name" value="Origin of replication-binding domain, RBD-like"/>
    <property type="match status" value="1"/>
</dbReference>
<reference evidence="3 4" key="1">
    <citation type="submission" date="2019-01" db="EMBL/GenBank/DDBJ databases">
        <title>Novel species of Nocardioides.</title>
        <authorList>
            <person name="Liu Q."/>
            <person name="Xin Y.-H."/>
        </authorList>
    </citation>
    <scope>NUCLEOTIDE SEQUENCE [LARGE SCALE GENOMIC DNA]</scope>
    <source>
        <strain evidence="3 4">HLT3-15</strain>
    </source>
</reference>
<comment type="caution">
    <text evidence="3">The sequence shown here is derived from an EMBL/GenBank/DDBJ whole genome shotgun (WGS) entry which is preliminary data.</text>
</comment>
<dbReference type="SUPFAM" id="SSF52540">
    <property type="entry name" value="P-loop containing nucleoside triphosphate hydrolases"/>
    <property type="match status" value="2"/>
</dbReference>
<dbReference type="InterPro" id="IPR027417">
    <property type="entry name" value="P-loop_NTPase"/>
</dbReference>
<feature type="region of interest" description="Disordered" evidence="1">
    <location>
        <begin position="1"/>
        <end position="46"/>
    </location>
</feature>
<dbReference type="NCBIfam" id="NF041492">
    <property type="entry name" value="MobF"/>
    <property type="match status" value="1"/>
</dbReference>
<dbReference type="EMBL" id="SDWS01000009">
    <property type="protein sequence ID" value="RYB89064.1"/>
    <property type="molecule type" value="Genomic_DNA"/>
</dbReference>
<sequence length="1250" mass="135214">MQPHPLLARHRVPSHARNAIHEPPPPHPFRPASSSDTPLSSTARPVATRVPRAAVWEVTMTLHKLSAGTGYEYLTRQVAALDSTEKGATPLADYYSAKGESPGHWVGSGLVGIDGLDAGDVVTAEQMKRLFGTGSHPLTGDPLGAAYKVYDNTGVDGFNAEVARRVRATCESEPPYDLRARVRSELARERFVAGHGRDPTTARELSDALARYSRARQTAVAGFDLTFSPVKSVSALWAVAPVKVADAIERAHEAAVADALASIEREVLFTREGRNGVRQVETRGLIGTAFTHRDSRAGDPDLHTHVAVANKVQTRSGKWLSIYGKILHEHVVAASETYNTALERRLVEALGVHFVESPANVRDKRPVREIEGVSPGVCDRWSQRRTAITARQRELAREFRTRHGRPPTPVESVALAQQANLETREAKHEPRSYAEQRQTWRAEAVHVLGSDRNVERMVATVLCPIPRTEQQVTTSWIRAAAERVITELESRRATWQAWHVRAEAQRQVRGVAVPADRVAEVVEWIVDDVVGRLSINLTPELDPVTEPPPLRRSDGTSVFRHTGRDHYTSRSVLEAEQRIVEAAGRRDGLAWSADDAELSVLAAILDGVPLNRGQQDMVTALATSGARVQLALAPAGSGKTTAMLVLANVWTDGGHNAVGLAPSAAAAAALAEATGLPCETLAKVVHDVRHDGDSSLVTSIGPGTLVVIDEAGMADTLTLAAVIEYAVARGSSVRLVGDDRQLAAIGAGGVLRDLAATHGAVRLDELVRFADPAEADASLALREGDQSALGFYLDNDRVHVGDADSSVDEVFKAWQRERAGGRDCLMLAPTREVVRELNLRAQAARNPAQASTPLSDGCAARVDDVVISRRNDRRLGVTCTDWVKNGDRWQVEAVRADGSLAVRHLASRLHATLPADYVAAHVELGYASTVYTAQGITTDVVHGIVTGAEDRQLLYTMLTRGRVENHAHLVLGSAETHALPCPTDDRALTATEVLEGILARDGAAVSATTAQATSASPEVQLHDAVTRYADAVTLAASMLRADPDDAGPGPLPWLPGIPEVVADHPSWGPYLSARSRRASALAGEVARRERLPRWMTRYDDVLTADLRRELAVWRAASGVPADGRSFLGPPPNDDSEAAYHRNLTNRINARYGDALHVWQKQIVEHVGHHDEQTGYLAKYLDELQRTGVNAERILELAVTRKPLPVDHPTAALAYRVRDLASPGRRRATQAPSMDPFSRPSQQPSGSGLGL</sequence>
<feature type="region of interest" description="Disordered" evidence="1">
    <location>
        <begin position="1216"/>
        <end position="1250"/>
    </location>
</feature>
<feature type="compositionally biased region" description="Polar residues" evidence="1">
    <location>
        <begin position="32"/>
        <end position="41"/>
    </location>
</feature>
<dbReference type="Pfam" id="PF08751">
    <property type="entry name" value="TrwC"/>
    <property type="match status" value="1"/>
</dbReference>
<dbReference type="Proteomes" id="UP000291838">
    <property type="component" value="Unassembled WGS sequence"/>
</dbReference>
<name>A0A4Q2RMJ1_9ACTN</name>
<dbReference type="CDD" id="cd18809">
    <property type="entry name" value="SF1_C_RecD"/>
    <property type="match status" value="1"/>
</dbReference>
<accession>A0A4Q2RMJ1</accession>
<proteinExistence type="predicted"/>
<dbReference type="Gene3D" id="3.40.50.300">
    <property type="entry name" value="P-loop containing nucleotide triphosphate hydrolases"/>
    <property type="match status" value="2"/>
</dbReference>